<feature type="region of interest" description="Disordered" evidence="1">
    <location>
        <begin position="42"/>
        <end position="74"/>
    </location>
</feature>
<feature type="region of interest" description="Disordered" evidence="1">
    <location>
        <begin position="1"/>
        <end position="27"/>
    </location>
</feature>
<keyword evidence="3" id="KW-1185">Reference proteome</keyword>
<proteinExistence type="predicted"/>
<feature type="compositionally biased region" description="Basic residues" evidence="1">
    <location>
        <begin position="165"/>
        <end position="175"/>
    </location>
</feature>
<reference evidence="2 3" key="1">
    <citation type="submission" date="2017-06" db="EMBL/GenBank/DDBJ databases">
        <title>Comparative genomic analysis of Ambrosia Fusariam Clade fungi.</title>
        <authorList>
            <person name="Stajich J.E."/>
            <person name="Carrillo J."/>
            <person name="Kijimoto T."/>
            <person name="Eskalen A."/>
            <person name="O'Donnell K."/>
            <person name="Kasson M."/>
        </authorList>
    </citation>
    <scope>NUCLEOTIDE SEQUENCE [LARGE SCALE GENOMIC DNA]</scope>
    <source>
        <strain evidence="2 3">NRRL62584</strain>
    </source>
</reference>
<dbReference type="AlphaFoldDB" id="A0A428NXY7"/>
<gene>
    <name evidence="2" type="ORF">CEP54_014212</name>
</gene>
<feature type="compositionally biased region" description="Low complexity" evidence="1">
    <location>
        <begin position="55"/>
        <end position="70"/>
    </location>
</feature>
<dbReference type="Proteomes" id="UP000288168">
    <property type="component" value="Unassembled WGS sequence"/>
</dbReference>
<dbReference type="OrthoDB" id="10633716at2759"/>
<feature type="region of interest" description="Disordered" evidence="1">
    <location>
        <begin position="162"/>
        <end position="198"/>
    </location>
</feature>
<comment type="caution">
    <text evidence="2">The sequence shown here is derived from an EMBL/GenBank/DDBJ whole genome shotgun (WGS) entry which is preliminary data.</text>
</comment>
<evidence type="ECO:0000313" key="3">
    <source>
        <dbReference type="Proteomes" id="UP000288168"/>
    </source>
</evidence>
<accession>A0A428NXY7</accession>
<name>A0A428NXY7_9HYPO</name>
<protein>
    <submittedName>
        <fullName evidence="2">Uncharacterized protein</fullName>
    </submittedName>
</protein>
<evidence type="ECO:0000313" key="2">
    <source>
        <dbReference type="EMBL" id="RSL45581.1"/>
    </source>
</evidence>
<organism evidence="2 3">
    <name type="scientific">Fusarium duplospermum</name>
    <dbReference type="NCBI Taxonomy" id="1325734"/>
    <lineage>
        <taxon>Eukaryota</taxon>
        <taxon>Fungi</taxon>
        <taxon>Dikarya</taxon>
        <taxon>Ascomycota</taxon>
        <taxon>Pezizomycotina</taxon>
        <taxon>Sordariomycetes</taxon>
        <taxon>Hypocreomycetidae</taxon>
        <taxon>Hypocreales</taxon>
        <taxon>Nectriaceae</taxon>
        <taxon>Fusarium</taxon>
        <taxon>Fusarium solani species complex</taxon>
    </lineage>
</organism>
<dbReference type="EMBL" id="NKCI01000259">
    <property type="protein sequence ID" value="RSL45581.1"/>
    <property type="molecule type" value="Genomic_DNA"/>
</dbReference>
<evidence type="ECO:0000256" key="1">
    <source>
        <dbReference type="SAM" id="MobiDB-lite"/>
    </source>
</evidence>
<sequence>MTKDGKHVKTAAVPPPSGQKRGGKKTVFRSKFNSLARRWRSALRDASASQTPAQPAFASSPGSIASPAGSQQSPFDLTSSALVVASQGITPSRRGAANPGVSPFQFNQLVQATGMAMNQLASESRDTRSVIDRLVTGQEQARQDQNRSNETLVLALSQLASALRDRRHSRSRSRSRSPSEATVSRRDSRRSRSPRRRE</sequence>
<feature type="compositionally biased region" description="Basic residues" evidence="1">
    <location>
        <begin position="187"/>
        <end position="198"/>
    </location>
</feature>